<gene>
    <name evidence="1" type="ORF">LOD99_10249</name>
</gene>
<evidence type="ECO:0000313" key="1">
    <source>
        <dbReference type="EMBL" id="KAI6660742.1"/>
    </source>
</evidence>
<name>A0AAV7KHE4_9METZ</name>
<proteinExistence type="predicted"/>
<dbReference type="AlphaFoldDB" id="A0AAV7KHE4"/>
<dbReference type="EMBL" id="JAKMXF010000025">
    <property type="protein sequence ID" value="KAI6660742.1"/>
    <property type="molecule type" value="Genomic_DNA"/>
</dbReference>
<reference evidence="1 2" key="1">
    <citation type="journal article" date="2023" name="BMC Biol.">
        <title>The compact genome of the sponge Oopsacas minuta (Hexactinellida) is lacking key metazoan core genes.</title>
        <authorList>
            <person name="Santini S."/>
            <person name="Schenkelaars Q."/>
            <person name="Jourda C."/>
            <person name="Duchesne M."/>
            <person name="Belahbib H."/>
            <person name="Rocher C."/>
            <person name="Selva M."/>
            <person name="Riesgo A."/>
            <person name="Vervoort M."/>
            <person name="Leys S.P."/>
            <person name="Kodjabachian L."/>
            <person name="Le Bivic A."/>
            <person name="Borchiellini C."/>
            <person name="Claverie J.M."/>
            <person name="Renard E."/>
        </authorList>
    </citation>
    <scope>NUCLEOTIDE SEQUENCE [LARGE SCALE GENOMIC DNA]</scope>
    <source>
        <strain evidence="1">SPO-2</strain>
    </source>
</reference>
<evidence type="ECO:0000313" key="2">
    <source>
        <dbReference type="Proteomes" id="UP001165289"/>
    </source>
</evidence>
<sequence>MKRVRVENEEDYNEEWFKSRGSGVKRSARERGVSPVSRRFSTSISSSDESDTLCSIWYKKELEPVTKRKLGKNQSVWV</sequence>
<comment type="caution">
    <text evidence="1">The sequence shown here is derived from an EMBL/GenBank/DDBJ whole genome shotgun (WGS) entry which is preliminary data.</text>
</comment>
<protein>
    <submittedName>
        <fullName evidence="1">Uncharacterized protein</fullName>
    </submittedName>
</protein>
<keyword evidence="2" id="KW-1185">Reference proteome</keyword>
<organism evidence="1 2">
    <name type="scientific">Oopsacas minuta</name>
    <dbReference type="NCBI Taxonomy" id="111878"/>
    <lineage>
        <taxon>Eukaryota</taxon>
        <taxon>Metazoa</taxon>
        <taxon>Porifera</taxon>
        <taxon>Hexactinellida</taxon>
        <taxon>Hexasterophora</taxon>
        <taxon>Lyssacinosida</taxon>
        <taxon>Leucopsacidae</taxon>
        <taxon>Oopsacas</taxon>
    </lineage>
</organism>
<accession>A0AAV7KHE4</accession>
<dbReference type="Proteomes" id="UP001165289">
    <property type="component" value="Unassembled WGS sequence"/>
</dbReference>